<proteinExistence type="predicted"/>
<reference evidence="1 2" key="1">
    <citation type="submission" date="2019-07" db="EMBL/GenBank/DDBJ databases">
        <title>Chromosome genome assembly for large yellow croaker.</title>
        <authorList>
            <person name="Xiao S."/>
        </authorList>
    </citation>
    <scope>NUCLEOTIDE SEQUENCE [LARGE SCALE GENOMIC DNA]</scope>
    <source>
        <strain evidence="1">JMULYC20181020</strain>
        <tissue evidence="1">Muscle</tissue>
    </source>
</reference>
<accession>A0A6G0HT84</accession>
<dbReference type="Proteomes" id="UP000424527">
    <property type="component" value="Unassembled WGS sequence"/>
</dbReference>
<comment type="caution">
    <text evidence="1">The sequence shown here is derived from an EMBL/GenBank/DDBJ whole genome shotgun (WGS) entry which is preliminary data.</text>
</comment>
<protein>
    <submittedName>
        <fullName evidence="1">Uncharacterized protein</fullName>
    </submittedName>
</protein>
<evidence type="ECO:0000313" key="2">
    <source>
        <dbReference type="Proteomes" id="UP000424527"/>
    </source>
</evidence>
<dbReference type="EMBL" id="REGW02000019">
    <property type="protein sequence ID" value="KAE8282297.1"/>
    <property type="molecule type" value="Genomic_DNA"/>
</dbReference>
<name>A0A6G0HT84_LARCR</name>
<gene>
    <name evidence="1" type="ORF">D5F01_LYC19701</name>
</gene>
<keyword evidence="2" id="KW-1185">Reference proteome</keyword>
<evidence type="ECO:0000313" key="1">
    <source>
        <dbReference type="EMBL" id="KAE8282297.1"/>
    </source>
</evidence>
<sequence length="332" mass="36888">MEHTGLVGVIRPRIKLHLDFLSGHQWIRLVTGFPDNQTVELIADMCEDVIDVCLKTSLRKRSPLSNTPYSPLRPNIAGQPVSANQCLGYSFVSAVADVVGVSGCDDSEFISDLNEIMNEELAERLNSQLKRSWSSDELSEPGFSPSSADRLSRMLWLVLDLLKTLAIHSCSGSRLTYGKHTNFILDVNSESTTEEGLYKWDKASCGSLVGGFVHCCMKNASFKLSKDKTKSIITSITQMLWTEISGSDIPVKPYGKGMRRTIKATHMDLCKALGGAGTLRLSLLTEEESVSNAVVEILKRHLMSPQKNHVKEFFKVLRKNVAKLFTACFRKK</sequence>
<dbReference type="AlphaFoldDB" id="A0A6G0HT84"/>
<organism evidence="1 2">
    <name type="scientific">Larimichthys crocea</name>
    <name type="common">Large yellow croaker</name>
    <name type="synonym">Pseudosciaena crocea</name>
    <dbReference type="NCBI Taxonomy" id="215358"/>
    <lineage>
        <taxon>Eukaryota</taxon>
        <taxon>Metazoa</taxon>
        <taxon>Chordata</taxon>
        <taxon>Craniata</taxon>
        <taxon>Vertebrata</taxon>
        <taxon>Euteleostomi</taxon>
        <taxon>Actinopterygii</taxon>
        <taxon>Neopterygii</taxon>
        <taxon>Teleostei</taxon>
        <taxon>Neoteleostei</taxon>
        <taxon>Acanthomorphata</taxon>
        <taxon>Eupercaria</taxon>
        <taxon>Sciaenidae</taxon>
        <taxon>Larimichthys</taxon>
    </lineage>
</organism>